<gene>
    <name evidence="1" type="ORF">POPTR_016G044432v4</name>
</gene>
<comment type="caution">
    <text evidence="1">The sequence shown here is derived from an EMBL/GenBank/DDBJ whole genome shotgun (WGS) entry which is preliminary data.</text>
</comment>
<organism evidence="1 2">
    <name type="scientific">Populus trichocarpa</name>
    <name type="common">Western balsam poplar</name>
    <name type="synonym">Populus balsamifera subsp. trichocarpa</name>
    <dbReference type="NCBI Taxonomy" id="3694"/>
    <lineage>
        <taxon>Eukaryota</taxon>
        <taxon>Viridiplantae</taxon>
        <taxon>Streptophyta</taxon>
        <taxon>Embryophyta</taxon>
        <taxon>Tracheophyta</taxon>
        <taxon>Spermatophyta</taxon>
        <taxon>Magnoliopsida</taxon>
        <taxon>eudicotyledons</taxon>
        <taxon>Gunneridae</taxon>
        <taxon>Pentapetalae</taxon>
        <taxon>rosids</taxon>
        <taxon>fabids</taxon>
        <taxon>Malpighiales</taxon>
        <taxon>Salicaceae</taxon>
        <taxon>Saliceae</taxon>
        <taxon>Populus</taxon>
    </lineage>
</organism>
<evidence type="ECO:0000313" key="2">
    <source>
        <dbReference type="Proteomes" id="UP000006729"/>
    </source>
</evidence>
<dbReference type="Proteomes" id="UP000006729">
    <property type="component" value="Chromosome 16"/>
</dbReference>
<evidence type="ECO:0000313" key="1">
    <source>
        <dbReference type="EMBL" id="KAI9380172.1"/>
    </source>
</evidence>
<accession>A0ACC0RTL3</accession>
<sequence length="387" mass="45207">MCQILVHEKCISLPRTLKTVLHHHPHIIHTYHPQQCIKSINKYCGICRREVDTEYGVYYCPDCDFVAHVNCSREYGDSATEIVEENEEEQSVTADDQFMEPSFRVVREIKHGDERIIEEIEHFSHQHNLILIDKVDDDLKCDGCMLPISTPFYSCASCNFFLDKTCIELPRRKKWQYHENQLILSWSRGPHDLFYCDVCKQYFRGLRKSILRCRIGVRGHPPLLADDTEIIPHCGGCCVSEESKVFFKCAVCDFKLGMKCATLPYKARHEYDEHPLFLTYMNENDYQPSCIICEKDRDPKLWFYRCEKCDFDAHPECALGKYPYVKRGGVHTYPKHPHSIALVDKTEDYPACDTCGEPCDDLALECTDPNCDFIVHRKRLQCFMSLW</sequence>
<dbReference type="EMBL" id="CM009305">
    <property type="protein sequence ID" value="KAI9380172.1"/>
    <property type="molecule type" value="Genomic_DNA"/>
</dbReference>
<proteinExistence type="predicted"/>
<name>A0ACC0RTL3_POPTR</name>
<keyword evidence="2" id="KW-1185">Reference proteome</keyword>
<protein>
    <submittedName>
        <fullName evidence="1">Uncharacterized protein</fullName>
    </submittedName>
</protein>
<reference evidence="1 2" key="1">
    <citation type="journal article" date="2006" name="Science">
        <title>The genome of black cottonwood, Populus trichocarpa (Torr. &amp; Gray).</title>
        <authorList>
            <person name="Tuskan G.A."/>
            <person name="Difazio S."/>
            <person name="Jansson S."/>
            <person name="Bohlmann J."/>
            <person name="Grigoriev I."/>
            <person name="Hellsten U."/>
            <person name="Putnam N."/>
            <person name="Ralph S."/>
            <person name="Rombauts S."/>
            <person name="Salamov A."/>
            <person name="Schein J."/>
            <person name="Sterck L."/>
            <person name="Aerts A."/>
            <person name="Bhalerao R.R."/>
            <person name="Bhalerao R.P."/>
            <person name="Blaudez D."/>
            <person name="Boerjan W."/>
            <person name="Brun A."/>
            <person name="Brunner A."/>
            <person name="Busov V."/>
            <person name="Campbell M."/>
            <person name="Carlson J."/>
            <person name="Chalot M."/>
            <person name="Chapman J."/>
            <person name="Chen G.L."/>
            <person name="Cooper D."/>
            <person name="Coutinho P.M."/>
            <person name="Couturier J."/>
            <person name="Covert S."/>
            <person name="Cronk Q."/>
            <person name="Cunningham R."/>
            <person name="Davis J."/>
            <person name="Degroeve S."/>
            <person name="Dejardin A."/>
            <person name="Depamphilis C."/>
            <person name="Detter J."/>
            <person name="Dirks B."/>
            <person name="Dubchak I."/>
            <person name="Duplessis S."/>
            <person name="Ehlting J."/>
            <person name="Ellis B."/>
            <person name="Gendler K."/>
            <person name="Goodstein D."/>
            <person name="Gribskov M."/>
            <person name="Grimwood J."/>
            <person name="Groover A."/>
            <person name="Gunter L."/>
            <person name="Hamberger B."/>
            <person name="Heinze B."/>
            <person name="Helariutta Y."/>
            <person name="Henrissat B."/>
            <person name="Holligan D."/>
            <person name="Holt R."/>
            <person name="Huang W."/>
            <person name="Islam-Faridi N."/>
            <person name="Jones S."/>
            <person name="Jones-Rhoades M."/>
            <person name="Jorgensen R."/>
            <person name="Joshi C."/>
            <person name="Kangasjarvi J."/>
            <person name="Karlsson J."/>
            <person name="Kelleher C."/>
            <person name="Kirkpatrick R."/>
            <person name="Kirst M."/>
            <person name="Kohler A."/>
            <person name="Kalluri U."/>
            <person name="Larimer F."/>
            <person name="Leebens-Mack J."/>
            <person name="Leple J.C."/>
            <person name="Locascio P."/>
            <person name="Lou Y."/>
            <person name="Lucas S."/>
            <person name="Martin F."/>
            <person name="Montanini B."/>
            <person name="Napoli C."/>
            <person name="Nelson D.R."/>
            <person name="Nelson C."/>
            <person name="Nieminen K."/>
            <person name="Nilsson O."/>
            <person name="Pereda V."/>
            <person name="Peter G."/>
            <person name="Philippe R."/>
            <person name="Pilate G."/>
            <person name="Poliakov A."/>
            <person name="Razumovskaya J."/>
            <person name="Richardson P."/>
            <person name="Rinaldi C."/>
            <person name="Ritland K."/>
            <person name="Rouze P."/>
            <person name="Ryaboy D."/>
            <person name="Schmutz J."/>
            <person name="Schrader J."/>
            <person name="Segerman B."/>
            <person name="Shin H."/>
            <person name="Siddiqui A."/>
            <person name="Sterky F."/>
            <person name="Terry A."/>
            <person name="Tsai C.J."/>
            <person name="Uberbacher E."/>
            <person name="Unneberg P."/>
            <person name="Vahala J."/>
            <person name="Wall K."/>
            <person name="Wessler S."/>
            <person name="Yang G."/>
            <person name="Yin T."/>
            <person name="Douglas C."/>
            <person name="Marra M."/>
            <person name="Sandberg G."/>
            <person name="Van de Peer Y."/>
            <person name="Rokhsar D."/>
        </authorList>
    </citation>
    <scope>NUCLEOTIDE SEQUENCE [LARGE SCALE GENOMIC DNA]</scope>
    <source>
        <strain evidence="2">cv. Nisqually</strain>
    </source>
</reference>